<accession>A0ACC3C291</accession>
<name>A0ACC3C291_PYRYE</name>
<evidence type="ECO:0000313" key="1">
    <source>
        <dbReference type="EMBL" id="KAK1864080.1"/>
    </source>
</evidence>
<keyword evidence="2" id="KW-1185">Reference proteome</keyword>
<comment type="caution">
    <text evidence="1">The sequence shown here is derived from an EMBL/GenBank/DDBJ whole genome shotgun (WGS) entry which is preliminary data.</text>
</comment>
<gene>
    <name evidence="1" type="ORF">I4F81_006630</name>
</gene>
<dbReference type="Proteomes" id="UP000798662">
    <property type="component" value="Chromosome 2"/>
</dbReference>
<dbReference type="EMBL" id="CM020619">
    <property type="protein sequence ID" value="KAK1864080.1"/>
    <property type="molecule type" value="Genomic_DNA"/>
</dbReference>
<sequence>MDPPLVVRDDLYWLRDDARNDSDVLAHLAAENAYANCSGAGEEGLAETIFDELVSAVQQADASLPARSGGYIYYSRSVEGASYPLFVRRRILGRDVDGKVGGVTVPDNGQVTWTEGELGPEEVFLNVTALAGDAPYFNVRGVNVSPDHTLVTYAVDTTGAEVYEGRVRMIETGEERPEDVVPRMGGGSIQWGLDNRTLFYTTADATQRPDKVWRRTLSARGEPSSSPAPAVDELLLTEDDREYAAGFSISRSGRFLILASGSSNSTEQSLLDLQADAAARAAGTTPPGPKLVAPRTLGLLYSVSHTGGDDLVVVTNAGGAANFKLAVATVGAPGPANWTDAAPYNESVAITGVTPFERFAVLSARRGGYTRLSVVAYAEGPSRALNLSSAVELAFPEEAATVRLGAGAYESRAFHLSYTSMTTPTETWAYDGVLHNRTLLKEQPVPGYNRSLYASERWEVEAADGATIPVSVVYRTDLRAAAGKPQACHMYGYGSYGISVEPSFSSSRLPLLDRGLVDVIAHVRGGGEMGWTWYEAARLDSKNVTFSDFIAVGRALVARNVTTPANLSMEGASAGGLLVGAVLTMAPDLAGAGAMLVVPFVDALTGGGADVVLRVDLEGGHFNPSDRFLSWRRQAAELAWLLARHGKTA</sequence>
<reference evidence="1" key="1">
    <citation type="submission" date="2019-11" db="EMBL/GenBank/DDBJ databases">
        <title>Nori genome reveals adaptations in red seaweeds to the harsh intertidal environment.</title>
        <authorList>
            <person name="Wang D."/>
            <person name="Mao Y."/>
        </authorList>
    </citation>
    <scope>NUCLEOTIDE SEQUENCE</scope>
    <source>
        <tissue evidence="1">Gametophyte</tissue>
    </source>
</reference>
<protein>
    <submittedName>
        <fullName evidence="1">Uncharacterized protein</fullName>
    </submittedName>
</protein>
<evidence type="ECO:0000313" key="2">
    <source>
        <dbReference type="Proteomes" id="UP000798662"/>
    </source>
</evidence>
<proteinExistence type="predicted"/>
<organism evidence="1 2">
    <name type="scientific">Pyropia yezoensis</name>
    <name type="common">Susabi-nori</name>
    <name type="synonym">Porphyra yezoensis</name>
    <dbReference type="NCBI Taxonomy" id="2788"/>
    <lineage>
        <taxon>Eukaryota</taxon>
        <taxon>Rhodophyta</taxon>
        <taxon>Bangiophyceae</taxon>
        <taxon>Bangiales</taxon>
        <taxon>Bangiaceae</taxon>
        <taxon>Pyropia</taxon>
    </lineage>
</organism>